<dbReference type="InterPro" id="IPR006139">
    <property type="entry name" value="D-isomer_2_OHA_DH_cat_dom"/>
</dbReference>
<keyword evidence="9" id="KW-0028">Amino-acid biosynthesis</keyword>
<name>A0A5B9PBW7_9BACT</name>
<dbReference type="CDD" id="cd04902">
    <property type="entry name" value="ACT_3PGDH-xct"/>
    <property type="match status" value="1"/>
</dbReference>
<dbReference type="EMBL" id="CP042912">
    <property type="protein sequence ID" value="QEG23808.1"/>
    <property type="molecule type" value="Genomic_DNA"/>
</dbReference>
<dbReference type="UniPathway" id="UPA00135">
    <property type="reaction ID" value="UER00196"/>
</dbReference>
<dbReference type="Pfam" id="PF00389">
    <property type="entry name" value="2-Hacid_dh"/>
    <property type="match status" value="1"/>
</dbReference>
<evidence type="ECO:0000256" key="5">
    <source>
        <dbReference type="ARBA" id="ARBA00023002"/>
    </source>
</evidence>
<evidence type="ECO:0000256" key="2">
    <source>
        <dbReference type="ARBA" id="ARBA00005216"/>
    </source>
</evidence>
<evidence type="ECO:0000256" key="1">
    <source>
        <dbReference type="ARBA" id="ARBA00003800"/>
    </source>
</evidence>
<comment type="catalytic activity">
    <reaction evidence="7">
        <text>(R)-2-hydroxyglutarate + NAD(+) = 2-oxoglutarate + NADH + H(+)</text>
        <dbReference type="Rhea" id="RHEA:49612"/>
        <dbReference type="ChEBI" id="CHEBI:15378"/>
        <dbReference type="ChEBI" id="CHEBI:15801"/>
        <dbReference type="ChEBI" id="CHEBI:16810"/>
        <dbReference type="ChEBI" id="CHEBI:57540"/>
        <dbReference type="ChEBI" id="CHEBI:57945"/>
        <dbReference type="EC" id="1.1.1.399"/>
    </reaction>
</comment>
<evidence type="ECO:0000313" key="11">
    <source>
        <dbReference type="EMBL" id="QEG23808.1"/>
    </source>
</evidence>
<organism evidence="11 12">
    <name type="scientific">Mariniblastus fucicola</name>
    <dbReference type="NCBI Taxonomy" id="980251"/>
    <lineage>
        <taxon>Bacteria</taxon>
        <taxon>Pseudomonadati</taxon>
        <taxon>Planctomycetota</taxon>
        <taxon>Planctomycetia</taxon>
        <taxon>Pirellulales</taxon>
        <taxon>Pirellulaceae</taxon>
        <taxon>Mariniblastus</taxon>
    </lineage>
</organism>
<dbReference type="STRING" id="980251.GCA_001642875_00273"/>
<dbReference type="InterPro" id="IPR006236">
    <property type="entry name" value="PGDH"/>
</dbReference>
<dbReference type="InterPro" id="IPR029752">
    <property type="entry name" value="D-isomer_DH_CS1"/>
</dbReference>
<dbReference type="KEGG" id="mff:MFFC18_37120"/>
<comment type="similarity">
    <text evidence="3 9">Belongs to the D-isomer specific 2-hydroxyacid dehydrogenase family.</text>
</comment>
<evidence type="ECO:0000256" key="7">
    <source>
        <dbReference type="ARBA" id="ARBA00048126"/>
    </source>
</evidence>
<dbReference type="FunFam" id="3.40.50.720:FF:000021">
    <property type="entry name" value="D-3-phosphoglycerate dehydrogenase"/>
    <property type="match status" value="1"/>
</dbReference>
<feature type="domain" description="ACT" evidence="10">
    <location>
        <begin position="469"/>
        <end position="546"/>
    </location>
</feature>
<evidence type="ECO:0000256" key="9">
    <source>
        <dbReference type="RuleBase" id="RU363003"/>
    </source>
</evidence>
<dbReference type="Pfam" id="PF19304">
    <property type="entry name" value="PGDH_inter"/>
    <property type="match status" value="1"/>
</dbReference>
<dbReference type="InterPro" id="IPR002912">
    <property type="entry name" value="ACT_dom"/>
</dbReference>
<sequence>MSVATEKNPAATNDGTYRVIVLDDLAEEGLAKLDAAPNIQYDIRTKLAGEELRQALSEYDGAVCRSGVKITAESLEGNTQLKAIVRAGVGTDNIDKVAAARLGIVVMNTPAGNTVSTAEHTMALLLGLSRKLAPAHASLKAGAWDRKKFKGSQVFGKTLGVVGLGRIGQEVSARAAAFGMEVVGYDPFLSRERAEELGIRKVDTVDEMLPEIDYLTVHTPLTPETTNLISTEQVARIKKGARLINCARGGIYDEGALEEGLKSGQLGGVALDVYPDEPCTDSPLFAMDNVLCTPHLGASTEEAQIGVAVEAVDLLVNYLVTGEIQSAVNTTLDPNALKTVRPYADVAYRLGILLGQWHGGGLKNCELEFQGEIAEKDTRILVSAFCAGLIRNFTDEANIINAELLCRERGIELSRKESTAYGTFSSQITATVSGDGKTCSASGTVFGKDMPRLIRLGEYRTEAFMDGNLLVFHHQDVPGIIGYVGSVLSEENVNIAQMAVGRQGTEAGGSAIGVLNLDSGASEKALARVTEKDGIESAILLQLPEAGDLPDWLA</sequence>
<dbReference type="FunFam" id="3.30.70.260:FF:000008">
    <property type="entry name" value="D-3-phosphoglycerate dehydrogenase, chloroplastic"/>
    <property type="match status" value="1"/>
</dbReference>
<dbReference type="Pfam" id="PF01842">
    <property type="entry name" value="ACT"/>
    <property type="match status" value="1"/>
</dbReference>
<dbReference type="PROSITE" id="PS00065">
    <property type="entry name" value="D_2_HYDROXYACID_DH_1"/>
    <property type="match status" value="1"/>
</dbReference>
<dbReference type="InterPro" id="IPR045865">
    <property type="entry name" value="ACT-like_dom_sf"/>
</dbReference>
<keyword evidence="6 9" id="KW-0520">NAD</keyword>
<keyword evidence="5 9" id="KW-0560">Oxidoreductase</keyword>
<reference evidence="11 12" key="1">
    <citation type="submission" date="2019-08" db="EMBL/GenBank/DDBJ databases">
        <title>Deep-cultivation of Planctomycetes and their phenomic and genomic characterization uncovers novel biology.</title>
        <authorList>
            <person name="Wiegand S."/>
            <person name="Jogler M."/>
            <person name="Boedeker C."/>
            <person name="Pinto D."/>
            <person name="Vollmers J."/>
            <person name="Rivas-Marin E."/>
            <person name="Kohn T."/>
            <person name="Peeters S.H."/>
            <person name="Heuer A."/>
            <person name="Rast P."/>
            <person name="Oberbeckmann S."/>
            <person name="Bunk B."/>
            <person name="Jeske O."/>
            <person name="Meyerdierks A."/>
            <person name="Storesund J.E."/>
            <person name="Kallscheuer N."/>
            <person name="Luecker S."/>
            <person name="Lage O.M."/>
            <person name="Pohl T."/>
            <person name="Merkel B.J."/>
            <person name="Hornburger P."/>
            <person name="Mueller R.-W."/>
            <person name="Bruemmer F."/>
            <person name="Labrenz M."/>
            <person name="Spormann A.M."/>
            <person name="Op den Camp H."/>
            <person name="Overmann J."/>
            <person name="Amann R."/>
            <person name="Jetten M.S.M."/>
            <person name="Mascher T."/>
            <person name="Medema M.H."/>
            <person name="Devos D.P."/>
            <person name="Kaster A.-K."/>
            <person name="Ovreas L."/>
            <person name="Rohde M."/>
            <person name="Galperin M.Y."/>
            <person name="Jogler C."/>
        </authorList>
    </citation>
    <scope>NUCLEOTIDE SEQUENCE [LARGE SCALE GENOMIC DNA]</scope>
    <source>
        <strain evidence="11 12">FC18</strain>
    </source>
</reference>
<dbReference type="PANTHER" id="PTHR42938:SF47">
    <property type="entry name" value="HYDROXYPYRUVATE REDUCTASE"/>
    <property type="match status" value="1"/>
</dbReference>
<dbReference type="SUPFAM" id="SSF51735">
    <property type="entry name" value="NAD(P)-binding Rossmann-fold domains"/>
    <property type="match status" value="1"/>
</dbReference>
<dbReference type="OrthoDB" id="277029at2"/>
<dbReference type="Gene3D" id="3.30.70.260">
    <property type="match status" value="1"/>
</dbReference>
<dbReference type="GO" id="GO:0051287">
    <property type="term" value="F:NAD binding"/>
    <property type="evidence" value="ECO:0007669"/>
    <property type="project" value="UniProtKB-UniRule"/>
</dbReference>
<keyword evidence="12" id="KW-1185">Reference proteome</keyword>
<dbReference type="GO" id="GO:0006564">
    <property type="term" value="P:L-serine biosynthetic process"/>
    <property type="evidence" value="ECO:0007669"/>
    <property type="project" value="UniProtKB-UniRule"/>
</dbReference>
<dbReference type="SUPFAM" id="SSF52283">
    <property type="entry name" value="Formate/glycerate dehydrogenase catalytic domain-like"/>
    <property type="match status" value="1"/>
</dbReference>
<dbReference type="GO" id="GO:0004617">
    <property type="term" value="F:phosphoglycerate dehydrogenase activity"/>
    <property type="evidence" value="ECO:0007669"/>
    <property type="project" value="UniProtKB-UniRule"/>
</dbReference>
<evidence type="ECO:0000256" key="4">
    <source>
        <dbReference type="ARBA" id="ARBA00021582"/>
    </source>
</evidence>
<proteinExistence type="inferred from homology"/>
<evidence type="ECO:0000256" key="8">
    <source>
        <dbReference type="ARBA" id="ARBA00048731"/>
    </source>
</evidence>
<dbReference type="EC" id="1.1.1.95" evidence="9"/>
<dbReference type="InterPro" id="IPR006140">
    <property type="entry name" value="D-isomer_DH_NAD-bd"/>
</dbReference>
<protein>
    <recommendedName>
        <fullName evidence="4 9">D-3-phosphoglycerate dehydrogenase</fullName>
        <ecNumber evidence="9">1.1.1.95</ecNumber>
    </recommendedName>
</protein>
<evidence type="ECO:0000313" key="12">
    <source>
        <dbReference type="Proteomes" id="UP000322214"/>
    </source>
</evidence>
<dbReference type="PROSITE" id="PS51671">
    <property type="entry name" value="ACT"/>
    <property type="match status" value="1"/>
</dbReference>
<dbReference type="Pfam" id="PF02826">
    <property type="entry name" value="2-Hacid_dh_C"/>
    <property type="match status" value="1"/>
</dbReference>
<comment type="function">
    <text evidence="1">Catalyzes the reversible oxidation of 3-phospho-D-glycerate to 3-phosphonooxypyruvate, the first step of the phosphorylated L-serine biosynthesis pathway. Also catalyzes the reversible oxidation of 2-hydroxyglutarate to 2-oxoglutarate.</text>
</comment>
<dbReference type="RefSeq" id="WP_075083112.1">
    <property type="nucleotide sequence ID" value="NZ_CP042912.1"/>
</dbReference>
<dbReference type="NCBIfam" id="TIGR01327">
    <property type="entry name" value="PGDH"/>
    <property type="match status" value="1"/>
</dbReference>
<dbReference type="InterPro" id="IPR029009">
    <property type="entry name" value="ASB_dom_sf"/>
</dbReference>
<comment type="pathway">
    <text evidence="2 9">Amino-acid biosynthesis; L-serine biosynthesis; L-serine from 3-phospho-D-glycerate: step 1/3.</text>
</comment>
<dbReference type="CDD" id="cd12173">
    <property type="entry name" value="PGDH_4"/>
    <property type="match status" value="1"/>
</dbReference>
<gene>
    <name evidence="11" type="primary">serA_2</name>
    <name evidence="11" type="ORF">MFFC18_37120</name>
</gene>
<dbReference type="InterPro" id="IPR036291">
    <property type="entry name" value="NAD(P)-bd_dom_sf"/>
</dbReference>
<dbReference type="SUPFAM" id="SSF143548">
    <property type="entry name" value="Serine metabolism enzymes domain"/>
    <property type="match status" value="1"/>
</dbReference>
<dbReference type="Proteomes" id="UP000322214">
    <property type="component" value="Chromosome"/>
</dbReference>
<dbReference type="AlphaFoldDB" id="A0A5B9PBW7"/>
<evidence type="ECO:0000256" key="3">
    <source>
        <dbReference type="ARBA" id="ARBA00005854"/>
    </source>
</evidence>
<evidence type="ECO:0000256" key="6">
    <source>
        <dbReference type="ARBA" id="ARBA00023027"/>
    </source>
</evidence>
<dbReference type="SUPFAM" id="SSF55021">
    <property type="entry name" value="ACT-like"/>
    <property type="match status" value="1"/>
</dbReference>
<evidence type="ECO:0000259" key="10">
    <source>
        <dbReference type="PROSITE" id="PS51671"/>
    </source>
</evidence>
<comment type="catalytic activity">
    <reaction evidence="8 9">
        <text>(2R)-3-phosphoglycerate + NAD(+) = 3-phosphooxypyruvate + NADH + H(+)</text>
        <dbReference type="Rhea" id="RHEA:12641"/>
        <dbReference type="ChEBI" id="CHEBI:15378"/>
        <dbReference type="ChEBI" id="CHEBI:18110"/>
        <dbReference type="ChEBI" id="CHEBI:57540"/>
        <dbReference type="ChEBI" id="CHEBI:57945"/>
        <dbReference type="ChEBI" id="CHEBI:58272"/>
        <dbReference type="EC" id="1.1.1.95"/>
    </reaction>
</comment>
<keyword evidence="9" id="KW-0718">Serine biosynthesis</keyword>
<dbReference type="Gene3D" id="3.40.50.720">
    <property type="entry name" value="NAD(P)-binding Rossmann-like Domain"/>
    <property type="match status" value="2"/>
</dbReference>
<accession>A0A5B9PBW7</accession>
<dbReference type="PANTHER" id="PTHR42938">
    <property type="entry name" value="FORMATE DEHYDROGENASE 1"/>
    <property type="match status" value="1"/>
</dbReference>
<dbReference type="Gene3D" id="3.30.1330.90">
    <property type="entry name" value="D-3-phosphoglycerate dehydrogenase, domain 3"/>
    <property type="match status" value="1"/>
</dbReference>
<dbReference type="InterPro" id="IPR045626">
    <property type="entry name" value="PGDH_ASB_dom"/>
</dbReference>